<dbReference type="GO" id="GO:0016747">
    <property type="term" value="F:acyltransferase activity, transferring groups other than amino-acyl groups"/>
    <property type="evidence" value="ECO:0007669"/>
    <property type="project" value="InterPro"/>
</dbReference>
<dbReference type="AlphaFoldDB" id="A0A3R9V6D5"/>
<comment type="caution">
    <text evidence="2">The sequence shown here is derived from an EMBL/GenBank/DDBJ whole genome shotgun (WGS) entry which is preliminary data.</text>
</comment>
<dbReference type="EMBL" id="RWIT01000007">
    <property type="protein sequence ID" value="RSK47765.1"/>
    <property type="molecule type" value="Genomic_DNA"/>
</dbReference>
<dbReference type="SUPFAM" id="SSF55729">
    <property type="entry name" value="Acyl-CoA N-acyltransferases (Nat)"/>
    <property type="match status" value="1"/>
</dbReference>
<evidence type="ECO:0000313" key="3">
    <source>
        <dbReference type="Proteomes" id="UP000273500"/>
    </source>
</evidence>
<dbReference type="Gene3D" id="3.40.630.30">
    <property type="match status" value="1"/>
</dbReference>
<dbReference type="InterPro" id="IPR000182">
    <property type="entry name" value="GNAT_dom"/>
</dbReference>
<reference evidence="2 3" key="1">
    <citation type="submission" date="2018-12" db="EMBL/GenBank/DDBJ databases">
        <authorList>
            <person name="Feng G."/>
            <person name="Zhu H."/>
        </authorList>
    </citation>
    <scope>NUCLEOTIDE SEQUENCE [LARGE SCALE GENOMIC DNA]</scope>
    <source>
        <strain evidence="2 3">KCTC 12533</strain>
    </source>
</reference>
<proteinExistence type="predicted"/>
<dbReference type="RefSeq" id="WP_125421142.1">
    <property type="nucleotide sequence ID" value="NZ_RWIT01000007.1"/>
</dbReference>
<sequence length="179" mass="20284">MLPPFSLQPTLETDTLQLLPLQKTDFAELHAVAADPKVWEQHPNQDRWQEPAFRNFFEGAMQSQGSFKIVDKATNATLGSTRLYDYNAADNSILIGYTFYGTQSWGKGINLAVKKLLLDYTFQFVDTVRFHIGAGNVRSQIAIQRLGACKVAEQEVAYYGEPSKLNFVFEIRKQDWAAQ</sequence>
<dbReference type="OrthoDB" id="9795199at2"/>
<dbReference type="Pfam" id="PF13302">
    <property type="entry name" value="Acetyltransf_3"/>
    <property type="match status" value="1"/>
</dbReference>
<gene>
    <name evidence="2" type="ORF">EI291_14300</name>
</gene>
<dbReference type="Proteomes" id="UP000273500">
    <property type="component" value="Unassembled WGS sequence"/>
</dbReference>
<evidence type="ECO:0000259" key="1">
    <source>
        <dbReference type="Pfam" id="PF13302"/>
    </source>
</evidence>
<dbReference type="PANTHER" id="PTHR43610">
    <property type="entry name" value="BLL6696 PROTEIN"/>
    <property type="match status" value="1"/>
</dbReference>
<dbReference type="InterPro" id="IPR016181">
    <property type="entry name" value="Acyl_CoA_acyltransferase"/>
</dbReference>
<name>A0A3R9V6D5_9BACT</name>
<keyword evidence="2" id="KW-0808">Transferase</keyword>
<dbReference type="PANTHER" id="PTHR43610:SF1">
    <property type="entry name" value="N-ACETYLTRANSFERASE DOMAIN-CONTAINING PROTEIN"/>
    <property type="match status" value="1"/>
</dbReference>
<protein>
    <submittedName>
        <fullName evidence="2">N-acetyltransferase</fullName>
    </submittedName>
</protein>
<keyword evidence="3" id="KW-1185">Reference proteome</keyword>
<feature type="domain" description="N-acetyltransferase" evidence="1">
    <location>
        <begin position="16"/>
        <end position="148"/>
    </location>
</feature>
<organism evidence="2 3">
    <name type="scientific">Hymenobacter rigui</name>
    <dbReference type="NCBI Taxonomy" id="334424"/>
    <lineage>
        <taxon>Bacteria</taxon>
        <taxon>Pseudomonadati</taxon>
        <taxon>Bacteroidota</taxon>
        <taxon>Cytophagia</taxon>
        <taxon>Cytophagales</taxon>
        <taxon>Hymenobacteraceae</taxon>
        <taxon>Hymenobacter</taxon>
    </lineage>
</organism>
<accession>A0A3R9V6D5</accession>
<evidence type="ECO:0000313" key="2">
    <source>
        <dbReference type="EMBL" id="RSK47765.1"/>
    </source>
</evidence>